<dbReference type="InterPro" id="IPR004511">
    <property type="entry name" value="PAPS/APS_Rdtase"/>
</dbReference>
<dbReference type="EC" id="1.8.4.8" evidence="3"/>
<keyword evidence="6" id="KW-1185">Reference proteome</keyword>
<dbReference type="HAMAP" id="MF_00063">
    <property type="entry name" value="CysH"/>
    <property type="match status" value="1"/>
</dbReference>
<dbReference type="InterPro" id="IPR002500">
    <property type="entry name" value="PAPS_reduct_dom"/>
</dbReference>
<dbReference type="KEGG" id="dtx:ATSB10_06140"/>
<comment type="caution">
    <text evidence="3">Lacks conserved residue(s) required for the propagation of feature annotation.</text>
</comment>
<dbReference type="NCBIfam" id="TIGR02057">
    <property type="entry name" value="PAPS_reductase"/>
    <property type="match status" value="1"/>
</dbReference>
<proteinExistence type="inferred from homology"/>
<gene>
    <name evidence="3" type="primary">cysH</name>
    <name evidence="5" type="ORF">ATSB10_06140</name>
</gene>
<dbReference type="OrthoDB" id="9794018at2"/>
<dbReference type="PANTHER" id="PTHR46509:SF1">
    <property type="entry name" value="PHOSPHOADENOSINE PHOSPHOSULFATE REDUCTASE"/>
    <property type="match status" value="1"/>
</dbReference>
<dbReference type="CDD" id="cd23945">
    <property type="entry name" value="PAPS_reductase"/>
    <property type="match status" value="1"/>
</dbReference>
<dbReference type="AlphaFoldDB" id="A0A160MYZ9"/>
<evidence type="ECO:0000313" key="6">
    <source>
        <dbReference type="Proteomes" id="UP000077255"/>
    </source>
</evidence>
<protein>
    <recommendedName>
        <fullName evidence="3">Phosphoadenosine 5'-phosphosulfate reductase</fullName>
        <shortName evidence="3">PAPS reductase</shortName>
        <ecNumber evidence="3">1.8.4.8</ecNumber>
    </recommendedName>
    <alternativeName>
        <fullName evidence="3">3'-phosphoadenylylsulfate reductase</fullName>
    </alternativeName>
    <alternativeName>
        <fullName evidence="3">PAPS reductase, thioredoxin dependent</fullName>
    </alternativeName>
    <alternativeName>
        <fullName evidence="3">PAPS sulfotransferase</fullName>
    </alternativeName>
    <alternativeName>
        <fullName evidence="3">PAdoPS reductase</fullName>
    </alternativeName>
</protein>
<keyword evidence="3" id="KW-0963">Cytoplasm</keyword>
<dbReference type="RefSeq" id="WP_063670357.1">
    <property type="nucleotide sequence ID" value="NZ_CP014841.1"/>
</dbReference>
<comment type="similarity">
    <text evidence="1 3">Belongs to the PAPS reductase family. CysH subfamily.</text>
</comment>
<organism evidence="5 6">
    <name type="scientific">Dyella thiooxydans</name>
    <dbReference type="NCBI Taxonomy" id="445710"/>
    <lineage>
        <taxon>Bacteria</taxon>
        <taxon>Pseudomonadati</taxon>
        <taxon>Pseudomonadota</taxon>
        <taxon>Gammaproteobacteria</taxon>
        <taxon>Lysobacterales</taxon>
        <taxon>Rhodanobacteraceae</taxon>
        <taxon>Dyella</taxon>
    </lineage>
</organism>
<evidence type="ECO:0000256" key="3">
    <source>
        <dbReference type="HAMAP-Rule" id="MF_00063"/>
    </source>
</evidence>
<sequence>MNPSYLDAAARDPAVLGRLDEWLGRLDASERVRWVLRNVPGPLVLSSSFGAQSALMLHLLTREQPDIPVVLIDTGYLFAETYRFVDQLVDRLKLNLKVYRPAMSPAWMEARHGRLWEQGEAGIKRYNELRKVEPMQRALAELGAAGWFSGLRRVQSRSREQIPFAQRRNDRWKFHPIADWRDRDVGQYLAQHGLPYHPLWDKGYVSIGDVHTTRPWEPGMEAEETRFFGLHRECGLHEAV</sequence>
<dbReference type="PATRIC" id="fig|445710.3.peg.608"/>
<accession>A0A160MYZ9</accession>
<evidence type="ECO:0000313" key="5">
    <source>
        <dbReference type="EMBL" id="AND68068.1"/>
    </source>
</evidence>
<keyword evidence="2 3" id="KW-0560">Oxidoreductase</keyword>
<dbReference type="GO" id="GO:0004604">
    <property type="term" value="F:phosphoadenylyl-sulfate reductase (thioredoxin) activity"/>
    <property type="evidence" value="ECO:0007669"/>
    <property type="project" value="UniProtKB-UniRule"/>
</dbReference>
<comment type="subcellular location">
    <subcellularLocation>
        <location evidence="3">Cytoplasm</location>
    </subcellularLocation>
</comment>
<evidence type="ECO:0000256" key="1">
    <source>
        <dbReference type="ARBA" id="ARBA00009732"/>
    </source>
</evidence>
<feature type="domain" description="Phosphoadenosine phosphosulphate reductase" evidence="4">
    <location>
        <begin position="43"/>
        <end position="215"/>
    </location>
</feature>
<name>A0A160MYZ9_9GAMM</name>
<dbReference type="NCBIfam" id="NF002537">
    <property type="entry name" value="PRK02090.1"/>
    <property type="match status" value="1"/>
</dbReference>
<dbReference type="GO" id="GO:0005737">
    <property type="term" value="C:cytoplasm"/>
    <property type="evidence" value="ECO:0007669"/>
    <property type="project" value="UniProtKB-SubCell"/>
</dbReference>
<dbReference type="NCBIfam" id="TIGR00434">
    <property type="entry name" value="cysH"/>
    <property type="match status" value="1"/>
</dbReference>
<dbReference type="PIRSF" id="PIRSF000857">
    <property type="entry name" value="PAPS_reductase"/>
    <property type="match status" value="1"/>
</dbReference>
<evidence type="ECO:0000259" key="4">
    <source>
        <dbReference type="Pfam" id="PF01507"/>
    </source>
</evidence>
<dbReference type="Gene3D" id="3.40.50.620">
    <property type="entry name" value="HUPs"/>
    <property type="match status" value="1"/>
</dbReference>
<dbReference type="GO" id="GO:0019379">
    <property type="term" value="P:sulfate assimilation, phosphoadenylyl sulfate reduction by phosphoadenylyl-sulfate reductase (thioredoxin)"/>
    <property type="evidence" value="ECO:0007669"/>
    <property type="project" value="UniProtKB-UniRule"/>
</dbReference>
<dbReference type="UniPathway" id="UPA00140">
    <property type="reaction ID" value="UER00206"/>
</dbReference>
<dbReference type="SUPFAM" id="SSF52402">
    <property type="entry name" value="Adenine nucleotide alpha hydrolases-like"/>
    <property type="match status" value="1"/>
</dbReference>
<comment type="function">
    <text evidence="3">Catalyzes the formation of sulfite from phosphoadenosine 5'-phosphosulfate (PAPS) using thioredoxin as an electron donor.</text>
</comment>
<dbReference type="Proteomes" id="UP000077255">
    <property type="component" value="Chromosome"/>
</dbReference>
<dbReference type="PANTHER" id="PTHR46509">
    <property type="entry name" value="PHOSPHOADENOSINE PHOSPHOSULFATE REDUCTASE"/>
    <property type="match status" value="1"/>
</dbReference>
<reference evidence="5 6" key="1">
    <citation type="submission" date="2016-02" db="EMBL/GenBank/DDBJ databases">
        <title>Complete genome sequencing and analysis of ATSB10, Dyella thiooxydans isolated from rhizosphere soil of sunflower (Helianthus annuus L.).</title>
        <authorList>
            <person name="Lee Y."/>
            <person name="Hwangbo K."/>
            <person name="Chung H."/>
            <person name="Yoo J."/>
            <person name="Kim K.Y."/>
            <person name="Sa T.M."/>
            <person name="Um Y."/>
            <person name="Madhaiyan M."/>
        </authorList>
    </citation>
    <scope>NUCLEOTIDE SEQUENCE [LARGE SCALE GENOMIC DNA]</scope>
    <source>
        <strain evidence="5 6">ATSB10</strain>
    </source>
</reference>
<dbReference type="InterPro" id="IPR011800">
    <property type="entry name" value="PAPS_reductase_CysH"/>
</dbReference>
<dbReference type="InterPro" id="IPR014729">
    <property type="entry name" value="Rossmann-like_a/b/a_fold"/>
</dbReference>
<dbReference type="GO" id="GO:0070814">
    <property type="term" value="P:hydrogen sulfide biosynthetic process"/>
    <property type="evidence" value="ECO:0007669"/>
    <property type="project" value="UniProtKB-UniRule"/>
</dbReference>
<feature type="active site" description="Nucleophile; cysteine thiosulfonate intermediate" evidence="3">
    <location>
        <position position="234"/>
    </location>
</feature>
<dbReference type="Pfam" id="PF01507">
    <property type="entry name" value="PAPS_reduct"/>
    <property type="match status" value="1"/>
</dbReference>
<evidence type="ECO:0000256" key="2">
    <source>
        <dbReference type="ARBA" id="ARBA00023002"/>
    </source>
</evidence>
<dbReference type="EMBL" id="CP014841">
    <property type="protein sequence ID" value="AND68068.1"/>
    <property type="molecule type" value="Genomic_DNA"/>
</dbReference>
<comment type="pathway">
    <text evidence="3">Sulfur metabolism; hydrogen sulfide biosynthesis; sulfite from sulfate: step 3/3.</text>
</comment>
<comment type="catalytic activity">
    <reaction evidence="3">
        <text>[thioredoxin]-disulfide + sulfite + adenosine 3',5'-bisphosphate + 2 H(+) = [thioredoxin]-dithiol + 3'-phosphoadenylyl sulfate</text>
        <dbReference type="Rhea" id="RHEA:11724"/>
        <dbReference type="Rhea" id="RHEA-COMP:10698"/>
        <dbReference type="Rhea" id="RHEA-COMP:10700"/>
        <dbReference type="ChEBI" id="CHEBI:15378"/>
        <dbReference type="ChEBI" id="CHEBI:17359"/>
        <dbReference type="ChEBI" id="CHEBI:29950"/>
        <dbReference type="ChEBI" id="CHEBI:50058"/>
        <dbReference type="ChEBI" id="CHEBI:58339"/>
        <dbReference type="ChEBI" id="CHEBI:58343"/>
        <dbReference type="EC" id="1.8.4.8"/>
    </reaction>
</comment>
<dbReference type="STRING" id="445710.ATSB10_06140"/>